<proteinExistence type="predicted"/>
<dbReference type="Proteomes" id="UP000515591">
    <property type="component" value="Chromosome"/>
</dbReference>
<evidence type="ECO:0000256" key="1">
    <source>
        <dbReference type="SAM" id="Phobius"/>
    </source>
</evidence>
<protein>
    <submittedName>
        <fullName evidence="2">Membrane protein</fullName>
    </submittedName>
</protein>
<keyword evidence="1" id="KW-0472">Membrane</keyword>
<name>A0A6S5RQ82_9GAMM</name>
<organism evidence="2 3">
    <name type="scientific">Metapseudomonas otitidis</name>
    <dbReference type="NCBI Taxonomy" id="319939"/>
    <lineage>
        <taxon>Bacteria</taxon>
        <taxon>Pseudomonadati</taxon>
        <taxon>Pseudomonadota</taxon>
        <taxon>Gammaproteobacteria</taxon>
        <taxon>Pseudomonadales</taxon>
        <taxon>Pseudomonadaceae</taxon>
        <taxon>Metapseudomonas</taxon>
    </lineage>
</organism>
<dbReference type="AlphaFoldDB" id="A0A6S5RQ82"/>
<evidence type="ECO:0000313" key="3">
    <source>
        <dbReference type="Proteomes" id="UP000515591"/>
    </source>
</evidence>
<sequence>MQMEFTQAVGWAISLLGIFTTLMFGIVRLLLTQMERRLGERFAAQEKEIAKLAQLEREFLRFQAELPMQYVHRTDYVRNQTVIEAKLDGLRDKLEVVQLKGANHD</sequence>
<dbReference type="RefSeq" id="WP_165669336.1">
    <property type="nucleotide sequence ID" value="NZ_AP022213.1"/>
</dbReference>
<feature type="transmembrane region" description="Helical" evidence="1">
    <location>
        <begin position="12"/>
        <end position="31"/>
    </location>
</feature>
<evidence type="ECO:0000313" key="2">
    <source>
        <dbReference type="EMBL" id="BBT16992.1"/>
    </source>
</evidence>
<keyword evidence="1" id="KW-1133">Transmembrane helix</keyword>
<accession>A0A6S5RQ82</accession>
<dbReference type="EMBL" id="AP022213">
    <property type="protein sequence ID" value="BBT16992.1"/>
    <property type="molecule type" value="Genomic_DNA"/>
</dbReference>
<reference evidence="2 3" key="1">
    <citation type="submission" date="2019-12" db="EMBL/GenBank/DDBJ databases">
        <title>complete genome sequences of Pseudomonas otitidis str. WP8-S17-CRE-03 isolated from wastewater treatment plant effluent.</title>
        <authorList>
            <person name="Sekizuka T."/>
            <person name="Itokawa K."/>
            <person name="Yatsu K."/>
            <person name="Inamine Y."/>
            <person name="Kuroda M."/>
        </authorList>
    </citation>
    <scope>NUCLEOTIDE SEQUENCE [LARGE SCALE GENOMIC DNA]</scope>
    <source>
        <strain evidence="2 3">WP8-S17-CRE-03</strain>
    </source>
</reference>
<gene>
    <name evidence="2" type="ORF">WP8S17C03_30410</name>
</gene>
<keyword evidence="1" id="KW-0812">Transmembrane</keyword>